<dbReference type="AlphaFoldDB" id="A0AA39KPM7"/>
<keyword evidence="6" id="KW-0833">Ubl conjugation pathway</keyword>
<keyword evidence="2" id="KW-0808">Transferase</keyword>
<feature type="domain" description="RING-CH-type" evidence="11">
    <location>
        <begin position="43"/>
        <end position="104"/>
    </location>
</feature>
<reference evidence="12" key="1">
    <citation type="journal article" date="2023" name="bioRxiv">
        <title>Scaffold-level genome assemblies of two parasitoid biocontrol wasps reveal the parthenogenesis mechanism and an associated novel virus.</title>
        <authorList>
            <person name="Inwood S."/>
            <person name="Skelly J."/>
            <person name="Guhlin J."/>
            <person name="Harrop T."/>
            <person name="Goldson S."/>
            <person name="Dearden P."/>
        </authorList>
    </citation>
    <scope>NUCLEOTIDE SEQUENCE</scope>
    <source>
        <strain evidence="12">Lincoln</strain>
        <tissue evidence="12">Whole body</tissue>
    </source>
</reference>
<evidence type="ECO:0000256" key="2">
    <source>
        <dbReference type="ARBA" id="ARBA00022679"/>
    </source>
</evidence>
<accession>A0AA39KPM7</accession>
<evidence type="ECO:0000256" key="4">
    <source>
        <dbReference type="ARBA" id="ARBA00022723"/>
    </source>
</evidence>
<comment type="caution">
    <text evidence="12">The sequence shown here is derived from an EMBL/GenBank/DDBJ whole genome shotgun (WGS) entry which is preliminary data.</text>
</comment>
<dbReference type="Gene3D" id="3.30.40.10">
    <property type="entry name" value="Zinc/RING finger domain, C3HC4 (zinc finger)"/>
    <property type="match status" value="1"/>
</dbReference>
<dbReference type="SMART" id="SM00744">
    <property type="entry name" value="RINGv"/>
    <property type="match status" value="1"/>
</dbReference>
<dbReference type="Proteomes" id="UP001168972">
    <property type="component" value="Unassembled WGS sequence"/>
</dbReference>
<name>A0AA39KPM7_MICHY</name>
<dbReference type="GO" id="GO:0016020">
    <property type="term" value="C:membrane"/>
    <property type="evidence" value="ECO:0007669"/>
    <property type="project" value="UniProtKB-SubCell"/>
</dbReference>
<evidence type="ECO:0000256" key="1">
    <source>
        <dbReference type="ARBA" id="ARBA00004141"/>
    </source>
</evidence>
<evidence type="ECO:0000313" key="12">
    <source>
        <dbReference type="EMBL" id="KAK0168926.1"/>
    </source>
</evidence>
<keyword evidence="13" id="KW-1185">Reference proteome</keyword>
<dbReference type="PANTHER" id="PTHR46065:SF3">
    <property type="entry name" value="FI20425P1"/>
    <property type="match status" value="1"/>
</dbReference>
<dbReference type="Pfam" id="PF12906">
    <property type="entry name" value="RINGv"/>
    <property type="match status" value="1"/>
</dbReference>
<protein>
    <recommendedName>
        <fullName evidence="11">RING-CH-type domain-containing protein</fullName>
    </recommendedName>
</protein>
<dbReference type="GO" id="GO:0004842">
    <property type="term" value="F:ubiquitin-protein transferase activity"/>
    <property type="evidence" value="ECO:0007669"/>
    <property type="project" value="TreeGrafter"/>
</dbReference>
<feature type="transmembrane region" description="Helical" evidence="10">
    <location>
        <begin position="132"/>
        <end position="154"/>
    </location>
</feature>
<dbReference type="PANTHER" id="PTHR46065">
    <property type="entry name" value="E3 UBIQUITIN-PROTEIN LIGASE MARCH 2/3 FAMILY MEMBER"/>
    <property type="match status" value="1"/>
</dbReference>
<dbReference type="PROSITE" id="PS51292">
    <property type="entry name" value="ZF_RING_CH"/>
    <property type="match status" value="1"/>
</dbReference>
<evidence type="ECO:0000256" key="9">
    <source>
        <dbReference type="ARBA" id="ARBA00023136"/>
    </source>
</evidence>
<evidence type="ECO:0000256" key="3">
    <source>
        <dbReference type="ARBA" id="ARBA00022692"/>
    </source>
</evidence>
<evidence type="ECO:0000256" key="10">
    <source>
        <dbReference type="SAM" id="Phobius"/>
    </source>
</evidence>
<dbReference type="InterPro" id="IPR013083">
    <property type="entry name" value="Znf_RING/FYVE/PHD"/>
</dbReference>
<organism evidence="12 13">
    <name type="scientific">Microctonus hyperodae</name>
    <name type="common">Parasitoid wasp</name>
    <dbReference type="NCBI Taxonomy" id="165561"/>
    <lineage>
        <taxon>Eukaryota</taxon>
        <taxon>Metazoa</taxon>
        <taxon>Ecdysozoa</taxon>
        <taxon>Arthropoda</taxon>
        <taxon>Hexapoda</taxon>
        <taxon>Insecta</taxon>
        <taxon>Pterygota</taxon>
        <taxon>Neoptera</taxon>
        <taxon>Endopterygota</taxon>
        <taxon>Hymenoptera</taxon>
        <taxon>Apocrita</taxon>
        <taxon>Ichneumonoidea</taxon>
        <taxon>Braconidae</taxon>
        <taxon>Euphorinae</taxon>
        <taxon>Microctonus</taxon>
    </lineage>
</organism>
<keyword evidence="3 10" id="KW-0812">Transmembrane</keyword>
<reference evidence="12" key="2">
    <citation type="submission" date="2023-03" db="EMBL/GenBank/DDBJ databases">
        <authorList>
            <person name="Inwood S.N."/>
            <person name="Skelly J.G."/>
            <person name="Guhlin J."/>
            <person name="Harrop T.W.R."/>
            <person name="Goldson S.G."/>
            <person name="Dearden P.K."/>
        </authorList>
    </citation>
    <scope>NUCLEOTIDE SEQUENCE</scope>
    <source>
        <strain evidence="12">Lincoln</strain>
        <tissue evidence="12">Whole body</tissue>
    </source>
</reference>
<gene>
    <name evidence="12" type="ORF">PV327_002682</name>
</gene>
<keyword evidence="7" id="KW-0862">Zinc</keyword>
<dbReference type="GO" id="GO:0016567">
    <property type="term" value="P:protein ubiquitination"/>
    <property type="evidence" value="ECO:0007669"/>
    <property type="project" value="TreeGrafter"/>
</dbReference>
<evidence type="ECO:0000256" key="7">
    <source>
        <dbReference type="ARBA" id="ARBA00022833"/>
    </source>
</evidence>
<evidence type="ECO:0000256" key="6">
    <source>
        <dbReference type="ARBA" id="ARBA00022786"/>
    </source>
</evidence>
<dbReference type="InterPro" id="IPR011016">
    <property type="entry name" value="Znf_RING-CH"/>
</dbReference>
<dbReference type="SUPFAM" id="SSF57850">
    <property type="entry name" value="RING/U-box"/>
    <property type="match status" value="1"/>
</dbReference>
<keyword evidence="9 10" id="KW-0472">Membrane</keyword>
<proteinExistence type="predicted"/>
<keyword evidence="4" id="KW-0479">Metal-binding</keyword>
<dbReference type="EMBL" id="JAQQBR010001831">
    <property type="protein sequence ID" value="KAK0168926.1"/>
    <property type="molecule type" value="Genomic_DNA"/>
</dbReference>
<evidence type="ECO:0000313" key="13">
    <source>
        <dbReference type="Proteomes" id="UP001168972"/>
    </source>
</evidence>
<evidence type="ECO:0000256" key="8">
    <source>
        <dbReference type="ARBA" id="ARBA00022989"/>
    </source>
</evidence>
<sequence>MLESQESCHAHQFPVDNYIPPHVCASQSSNNSTQHQFILSHSDDSVGSNVCRICHHPSNVDEALVAPCRCKGTLAYVHMSCLEHWLNQSCRNRCELCHFRFNAIETLRYRWSESLRIWMSHPRNRRYVQSDILVLGLLTVVTIGLVAVCLLAQYSKFHDRVKSYIVVVRIVIQ</sequence>
<dbReference type="GO" id="GO:0008270">
    <property type="term" value="F:zinc ion binding"/>
    <property type="evidence" value="ECO:0007669"/>
    <property type="project" value="UniProtKB-KW"/>
</dbReference>
<keyword evidence="5" id="KW-0863">Zinc-finger</keyword>
<keyword evidence="8 10" id="KW-1133">Transmembrane helix</keyword>
<evidence type="ECO:0000256" key="5">
    <source>
        <dbReference type="ARBA" id="ARBA00022771"/>
    </source>
</evidence>
<comment type="subcellular location">
    <subcellularLocation>
        <location evidence="1">Membrane</location>
        <topology evidence="1">Multi-pass membrane protein</topology>
    </subcellularLocation>
</comment>
<evidence type="ECO:0000259" key="11">
    <source>
        <dbReference type="PROSITE" id="PS51292"/>
    </source>
</evidence>